<feature type="non-terminal residue" evidence="1">
    <location>
        <position position="72"/>
    </location>
</feature>
<keyword evidence="2" id="KW-1185">Reference proteome</keyword>
<feature type="non-terminal residue" evidence="1">
    <location>
        <position position="1"/>
    </location>
</feature>
<accession>A0A564Y4N7</accession>
<organism evidence="1 2">
    <name type="scientific">Hymenolepis diminuta</name>
    <name type="common">Rat tapeworm</name>
    <dbReference type="NCBI Taxonomy" id="6216"/>
    <lineage>
        <taxon>Eukaryota</taxon>
        <taxon>Metazoa</taxon>
        <taxon>Spiralia</taxon>
        <taxon>Lophotrochozoa</taxon>
        <taxon>Platyhelminthes</taxon>
        <taxon>Cestoda</taxon>
        <taxon>Eucestoda</taxon>
        <taxon>Cyclophyllidea</taxon>
        <taxon>Hymenolepididae</taxon>
        <taxon>Hymenolepis</taxon>
    </lineage>
</organism>
<evidence type="ECO:0000313" key="2">
    <source>
        <dbReference type="Proteomes" id="UP000321570"/>
    </source>
</evidence>
<name>A0A564Y4N7_HYMDI</name>
<reference evidence="1 2" key="1">
    <citation type="submission" date="2019-07" db="EMBL/GenBank/DDBJ databases">
        <authorList>
            <person name="Jastrzebski P J."/>
            <person name="Paukszto L."/>
            <person name="Jastrzebski P J."/>
        </authorList>
    </citation>
    <scope>NUCLEOTIDE SEQUENCE [LARGE SCALE GENOMIC DNA]</scope>
    <source>
        <strain evidence="1 2">WMS-il1</strain>
    </source>
</reference>
<dbReference type="AlphaFoldDB" id="A0A564Y4N7"/>
<gene>
    <name evidence="1" type="ORF">WMSIL1_LOCUS2713</name>
</gene>
<proteinExistence type="predicted"/>
<sequence>VFGLSVRWVGKTNRGFPVPRYDTTTFWRQGNVRAADTRVLNPQLKNPAESCELDDSLYYGSMLSPTPFCKFR</sequence>
<dbReference type="Proteomes" id="UP000321570">
    <property type="component" value="Unassembled WGS sequence"/>
</dbReference>
<protein>
    <submittedName>
        <fullName evidence="1">Uncharacterized protein</fullName>
    </submittedName>
</protein>
<dbReference type="EMBL" id="CABIJS010000077">
    <property type="protein sequence ID" value="VUZ41929.1"/>
    <property type="molecule type" value="Genomic_DNA"/>
</dbReference>
<evidence type="ECO:0000313" key="1">
    <source>
        <dbReference type="EMBL" id="VUZ41929.1"/>
    </source>
</evidence>